<evidence type="ECO:0000256" key="5">
    <source>
        <dbReference type="ARBA" id="ARBA00022833"/>
    </source>
</evidence>
<dbReference type="Proteomes" id="UP000824469">
    <property type="component" value="Unassembled WGS sequence"/>
</dbReference>
<dbReference type="Pfam" id="PF04046">
    <property type="entry name" value="PSP"/>
    <property type="match status" value="1"/>
</dbReference>
<evidence type="ECO:0000256" key="6">
    <source>
        <dbReference type="ARBA" id="ARBA00023242"/>
    </source>
</evidence>
<dbReference type="PANTHER" id="PTHR13316">
    <property type="entry name" value="ZINC FINGER, CCHC DOMAIN CONTAINING 8"/>
    <property type="match status" value="1"/>
</dbReference>
<feature type="compositionally biased region" description="Polar residues" evidence="8">
    <location>
        <begin position="292"/>
        <end position="310"/>
    </location>
</feature>
<evidence type="ECO:0000256" key="8">
    <source>
        <dbReference type="SAM" id="MobiDB-lite"/>
    </source>
</evidence>
<protein>
    <recommendedName>
        <fullName evidence="9">CCHC-type domain-containing protein</fullName>
    </recommendedName>
</protein>
<dbReference type="GO" id="GO:0005654">
    <property type="term" value="C:nucleoplasm"/>
    <property type="evidence" value="ECO:0007669"/>
    <property type="project" value="UniProtKB-SubCell"/>
</dbReference>
<feature type="compositionally biased region" description="Polar residues" evidence="8">
    <location>
        <begin position="568"/>
        <end position="581"/>
    </location>
</feature>
<keyword evidence="3" id="KW-0479">Metal-binding</keyword>
<dbReference type="PROSITE" id="PS50158">
    <property type="entry name" value="ZF_CCHC"/>
    <property type="match status" value="1"/>
</dbReference>
<organism evidence="10 11">
    <name type="scientific">Taxus chinensis</name>
    <name type="common">Chinese yew</name>
    <name type="synonym">Taxus wallichiana var. chinensis</name>
    <dbReference type="NCBI Taxonomy" id="29808"/>
    <lineage>
        <taxon>Eukaryota</taxon>
        <taxon>Viridiplantae</taxon>
        <taxon>Streptophyta</taxon>
        <taxon>Embryophyta</taxon>
        <taxon>Tracheophyta</taxon>
        <taxon>Spermatophyta</taxon>
        <taxon>Pinopsida</taxon>
        <taxon>Pinidae</taxon>
        <taxon>Conifers II</taxon>
        <taxon>Cupressales</taxon>
        <taxon>Taxaceae</taxon>
        <taxon>Taxus</taxon>
    </lineage>
</organism>
<comment type="similarity">
    <text evidence="2">Belongs to the ZCCHC8 family.</text>
</comment>
<feature type="region of interest" description="Disordered" evidence="8">
    <location>
        <begin position="286"/>
        <end position="330"/>
    </location>
</feature>
<proteinExistence type="inferred from homology"/>
<dbReference type="OMA" id="ECGDEIY"/>
<dbReference type="InterPro" id="IPR001878">
    <property type="entry name" value="Znf_CCHC"/>
</dbReference>
<keyword evidence="4 7" id="KW-0863">Zinc-finger</keyword>
<accession>A0AA38GGL1</accession>
<sequence>MGSEEYIELPLSPPLDNGGGNDPGEVSIVQKLNEENLTIVVDEKINLNGDGSKYIAEGEEDKDGEKSNHDIWKDKNQDVRNETQQGMDIHLSSSSIFAVDEYKVAQKKSSLVREDGSVFVEESKTMKIDSTSRSGAKRARVSYIDDQPYVHAIYNYLPRESKKKLEELLQTWSEWHSQYVANAKKSVEESVECGDEIYFPALHVGGDNASMMTYWMDKPTKQTTKEGTKDQPSQEKEEGVPYYDRACAAPLTNQNGLTNSECEELPAEASRCFNCGSYSHGVKDCSKPRDSTAITNARNNLKSKRAQSSGPRCPQRYYQNSPGGKFEGIKPGMLGSETRQSLGIGELDPPPWLNRMRELGYPPGYLDSDGPDDPSGIVIYADDEDMELEEEGELLESDISKSSELKKMTVPFPGINAPIPENADGRLWGGSILVSDDPNMDRKVDSGRTFSSPSSLSISGRGSRFDQARLRDYNSLPDEPPPGTEHVGNNAPGSDYTLRGRGANNTPSPNYSSESQQSKMRHPTLNRSVSDNGRRTPNVPENSPRGMHIQGTSPRYGEHVRSPYGQYSPHSPVQYSPSSPARYSPHAYGSGVLDYAPPERRHGWADSYSTHDAKQKKERSEGSRYHRW</sequence>
<dbReference type="InterPro" id="IPR006568">
    <property type="entry name" value="PSP_pro-rich"/>
</dbReference>
<feature type="compositionally biased region" description="Polar residues" evidence="8">
    <location>
        <begin position="503"/>
        <end position="518"/>
    </location>
</feature>
<feature type="compositionally biased region" description="Basic and acidic residues" evidence="8">
    <location>
        <begin position="597"/>
        <end position="628"/>
    </location>
</feature>
<evidence type="ECO:0000256" key="1">
    <source>
        <dbReference type="ARBA" id="ARBA00004642"/>
    </source>
</evidence>
<feature type="compositionally biased region" description="Basic and acidic residues" evidence="8">
    <location>
        <begin position="463"/>
        <end position="472"/>
    </location>
</feature>
<dbReference type="GO" id="GO:0003723">
    <property type="term" value="F:RNA binding"/>
    <property type="evidence" value="ECO:0007669"/>
    <property type="project" value="TreeGrafter"/>
</dbReference>
<dbReference type="SMART" id="SM00581">
    <property type="entry name" value="PSP"/>
    <property type="match status" value="1"/>
</dbReference>
<feature type="region of interest" description="Disordered" evidence="8">
    <location>
        <begin position="416"/>
        <end position="628"/>
    </location>
</feature>
<feature type="region of interest" description="Disordered" evidence="8">
    <location>
        <begin position="50"/>
        <end position="73"/>
    </location>
</feature>
<evidence type="ECO:0000256" key="7">
    <source>
        <dbReference type="PROSITE-ProRule" id="PRU00047"/>
    </source>
</evidence>
<comment type="subcellular location">
    <subcellularLocation>
        <location evidence="1">Nucleus</location>
        <location evidence="1">Nucleoplasm</location>
    </subcellularLocation>
</comment>
<evidence type="ECO:0000256" key="3">
    <source>
        <dbReference type="ARBA" id="ARBA00022723"/>
    </source>
</evidence>
<feature type="compositionally biased region" description="Basic and acidic residues" evidence="8">
    <location>
        <begin position="63"/>
        <end position="73"/>
    </location>
</feature>
<name>A0AA38GGL1_TAXCH</name>
<keyword evidence="11" id="KW-1185">Reference proteome</keyword>
<comment type="caution">
    <text evidence="10">The sequence shown here is derived from an EMBL/GenBank/DDBJ whole genome shotgun (WGS) entry which is preliminary data.</text>
</comment>
<gene>
    <name evidence="10" type="ORF">KI387_015857</name>
</gene>
<evidence type="ECO:0000259" key="9">
    <source>
        <dbReference type="PROSITE" id="PS50158"/>
    </source>
</evidence>
<dbReference type="GO" id="GO:0008270">
    <property type="term" value="F:zinc ion binding"/>
    <property type="evidence" value="ECO:0007669"/>
    <property type="project" value="UniProtKB-KW"/>
</dbReference>
<keyword evidence="6" id="KW-0539">Nucleus</keyword>
<keyword evidence="5" id="KW-0862">Zinc</keyword>
<reference evidence="10 11" key="1">
    <citation type="journal article" date="2021" name="Nat. Plants">
        <title>The Taxus genome provides insights into paclitaxel biosynthesis.</title>
        <authorList>
            <person name="Xiong X."/>
            <person name="Gou J."/>
            <person name="Liao Q."/>
            <person name="Li Y."/>
            <person name="Zhou Q."/>
            <person name="Bi G."/>
            <person name="Li C."/>
            <person name="Du R."/>
            <person name="Wang X."/>
            <person name="Sun T."/>
            <person name="Guo L."/>
            <person name="Liang H."/>
            <person name="Lu P."/>
            <person name="Wu Y."/>
            <person name="Zhang Z."/>
            <person name="Ro D.K."/>
            <person name="Shang Y."/>
            <person name="Huang S."/>
            <person name="Yan J."/>
        </authorList>
    </citation>
    <scope>NUCLEOTIDE SEQUENCE [LARGE SCALE GENOMIC DNA]</scope>
    <source>
        <strain evidence="10">Ta-2019</strain>
    </source>
</reference>
<dbReference type="EMBL" id="JAHRHJ020000003">
    <property type="protein sequence ID" value="KAH9321218.1"/>
    <property type="molecule type" value="Genomic_DNA"/>
</dbReference>
<dbReference type="GO" id="GO:0071013">
    <property type="term" value="C:catalytic step 2 spliceosome"/>
    <property type="evidence" value="ECO:0007669"/>
    <property type="project" value="TreeGrafter"/>
</dbReference>
<feature type="domain" description="CCHC-type" evidence="9">
    <location>
        <begin position="271"/>
        <end position="287"/>
    </location>
</feature>
<evidence type="ECO:0000256" key="4">
    <source>
        <dbReference type="ARBA" id="ARBA00022771"/>
    </source>
</evidence>
<feature type="compositionally biased region" description="Low complexity" evidence="8">
    <location>
        <begin position="451"/>
        <end position="462"/>
    </location>
</feature>
<dbReference type="InterPro" id="IPR052115">
    <property type="entry name" value="NEXT_complex_subunit_ZCCHC8"/>
</dbReference>
<feature type="region of interest" description="Disordered" evidence="8">
    <location>
        <begin position="1"/>
        <end position="25"/>
    </location>
</feature>
<dbReference type="AlphaFoldDB" id="A0AA38GGL1"/>
<evidence type="ECO:0000313" key="11">
    <source>
        <dbReference type="Proteomes" id="UP000824469"/>
    </source>
</evidence>
<evidence type="ECO:0000256" key="2">
    <source>
        <dbReference type="ARBA" id="ARBA00007497"/>
    </source>
</evidence>
<evidence type="ECO:0000313" key="10">
    <source>
        <dbReference type="EMBL" id="KAH9321218.1"/>
    </source>
</evidence>
<dbReference type="PANTHER" id="PTHR13316:SF0">
    <property type="entry name" value="ZINC FINGER CCHC DOMAIN-CONTAINING PROTEIN 8"/>
    <property type="match status" value="1"/>
</dbReference>